<evidence type="ECO:0000256" key="1">
    <source>
        <dbReference type="ARBA" id="ARBA00007958"/>
    </source>
</evidence>
<dbReference type="Gene3D" id="3.40.50.1000">
    <property type="entry name" value="HAD superfamily/HAD-like"/>
    <property type="match status" value="1"/>
</dbReference>
<dbReference type="GO" id="GO:0050308">
    <property type="term" value="F:sugar-phosphatase activity"/>
    <property type="evidence" value="ECO:0007669"/>
    <property type="project" value="TreeGrafter"/>
</dbReference>
<dbReference type="EMBL" id="GG745600">
    <property type="protein sequence ID" value="EFD92405.1"/>
    <property type="molecule type" value="Genomic_DNA"/>
</dbReference>
<dbReference type="InterPro" id="IPR023214">
    <property type="entry name" value="HAD_sf"/>
</dbReference>
<evidence type="ECO:0000313" key="3">
    <source>
        <dbReference type="Proteomes" id="UP000009376"/>
    </source>
</evidence>
<sequence length="209" mass="22985">MIKGVVFDLDGTLIDTASILSEAWVEALSSEGVKVEYDDIHKNTRGMASRDIVKRYLPGSSDEDVPRMNEKRKKAFMASIEIGKRILYPETMDVLAKLDSKGIKSAIGTGMSRDLLGKVLDTTRLSEKVKVVVSSDDVANGKPSPDIFEEAFKRLKVDAKEGMVVGDSVNDILPGIKIGAFTVFISRNGEKLDIADKNINSLEEIFKFI</sequence>
<keyword evidence="2" id="KW-0378">Hydrolase</keyword>
<comment type="similarity">
    <text evidence="1">Belongs to the HAD-like hydrolase superfamily.</text>
</comment>
<protein>
    <submittedName>
        <fullName evidence="2">HAD-superfamily hydrolase, subfamily IA, variant 3</fullName>
    </submittedName>
</protein>
<dbReference type="SUPFAM" id="SSF56784">
    <property type="entry name" value="HAD-like"/>
    <property type="match status" value="1"/>
</dbReference>
<dbReference type="Proteomes" id="UP000009376">
    <property type="component" value="Unassembled WGS sequence"/>
</dbReference>
<dbReference type="NCBIfam" id="TIGR01509">
    <property type="entry name" value="HAD-SF-IA-v3"/>
    <property type="match status" value="1"/>
</dbReference>
<dbReference type="PANTHER" id="PTHR43481">
    <property type="entry name" value="FRUCTOSE-1-PHOSPHATE PHOSPHATASE"/>
    <property type="match status" value="1"/>
</dbReference>
<dbReference type="Pfam" id="PF00702">
    <property type="entry name" value="Hydrolase"/>
    <property type="match status" value="1"/>
</dbReference>
<dbReference type="SFLD" id="SFLDG01135">
    <property type="entry name" value="C1.5.6:_HAD__Beta-PGM__Phospha"/>
    <property type="match status" value="1"/>
</dbReference>
<dbReference type="InterPro" id="IPR036412">
    <property type="entry name" value="HAD-like_sf"/>
</dbReference>
<dbReference type="InterPro" id="IPR006439">
    <property type="entry name" value="HAD-SF_hydro_IA"/>
</dbReference>
<reference evidence="2 3" key="1">
    <citation type="journal article" date="2010" name="Proc. Natl. Acad. Sci. U.S.A.">
        <title>Enigmatic, ultrasmall, uncultivated Archaea.</title>
        <authorList>
            <person name="Baker B.J."/>
            <person name="Comolli L.R."/>
            <person name="Dick G.J."/>
            <person name="Hauser L.J."/>
            <person name="Hyatt D."/>
            <person name="Dill B.D."/>
            <person name="Land M.L."/>
            <person name="Verberkmoes N.C."/>
            <person name="Hettich R.L."/>
            <person name="Banfield J.F."/>
        </authorList>
    </citation>
    <scope>NUCLEOTIDE SEQUENCE [LARGE SCALE GENOMIC DNA]</scope>
</reference>
<dbReference type="InterPro" id="IPR051806">
    <property type="entry name" value="HAD-like_SPP"/>
</dbReference>
<accession>D6GWK4</accession>
<organism evidence="2 3">
    <name type="scientific">Candidatus Parvarchaeum acidophilus ARMAN-5</name>
    <dbReference type="NCBI Taxonomy" id="662762"/>
    <lineage>
        <taxon>Archaea</taxon>
        <taxon>Candidatus Parvarchaeota</taxon>
        <taxon>Candidatus Parvarchaeum</taxon>
    </lineage>
</organism>
<dbReference type="Gene3D" id="1.10.150.240">
    <property type="entry name" value="Putative phosphatase, domain 2"/>
    <property type="match status" value="1"/>
</dbReference>
<dbReference type="AlphaFoldDB" id="D6GWK4"/>
<dbReference type="NCBIfam" id="TIGR01549">
    <property type="entry name" value="HAD-SF-IA-v1"/>
    <property type="match status" value="1"/>
</dbReference>
<proteinExistence type="inferred from homology"/>
<dbReference type="SFLD" id="SFLDG01129">
    <property type="entry name" value="C1.5:_HAD__Beta-PGM__Phosphata"/>
    <property type="match status" value="1"/>
</dbReference>
<gene>
    <name evidence="2" type="ORF">BJBARM5_0881</name>
</gene>
<dbReference type="PRINTS" id="PR00413">
    <property type="entry name" value="HADHALOGNASE"/>
</dbReference>
<dbReference type="InterPro" id="IPR023198">
    <property type="entry name" value="PGP-like_dom2"/>
</dbReference>
<name>D6GWK4_PARA5</name>
<evidence type="ECO:0000313" key="2">
    <source>
        <dbReference type="EMBL" id="EFD92405.1"/>
    </source>
</evidence>
<dbReference type="SFLD" id="SFLDS00003">
    <property type="entry name" value="Haloacid_Dehalogenase"/>
    <property type="match status" value="1"/>
</dbReference>
<dbReference type="PANTHER" id="PTHR43481:SF4">
    <property type="entry name" value="GLYCEROL-1-PHOSPHATE PHOSPHOHYDROLASE 1-RELATED"/>
    <property type="match status" value="1"/>
</dbReference>